<dbReference type="PANTHER" id="PTHR43146:SF1">
    <property type="entry name" value="CANCER-RELATED NUCLEOSIDE-TRIPHOSPHATASE"/>
    <property type="match status" value="1"/>
</dbReference>
<name>A0A943EPD7_9FIRM</name>
<dbReference type="GO" id="GO:0005524">
    <property type="term" value="F:ATP binding"/>
    <property type="evidence" value="ECO:0007669"/>
    <property type="project" value="UniProtKB-KW"/>
</dbReference>
<evidence type="ECO:0000313" key="4">
    <source>
        <dbReference type="EMBL" id="MBS5588738.1"/>
    </source>
</evidence>
<dbReference type="GO" id="GO:0017111">
    <property type="term" value="F:ribonucleoside triphosphate phosphatase activity"/>
    <property type="evidence" value="ECO:0007669"/>
    <property type="project" value="InterPro"/>
</dbReference>
<dbReference type="InterPro" id="IPR004948">
    <property type="entry name" value="Nuc-triphosphatase_THEP1"/>
</dbReference>
<evidence type="ECO:0000256" key="3">
    <source>
        <dbReference type="ARBA" id="ARBA00022840"/>
    </source>
</evidence>
<dbReference type="AlphaFoldDB" id="A0A943EPD7"/>
<protein>
    <recommendedName>
        <fullName evidence="6">AAA+ ATPase domain-containing protein</fullName>
    </recommendedName>
</protein>
<organism evidence="4 5">
    <name type="scientific">Thomasclavelia spiroformis</name>
    <dbReference type="NCBI Taxonomy" id="29348"/>
    <lineage>
        <taxon>Bacteria</taxon>
        <taxon>Bacillati</taxon>
        <taxon>Bacillota</taxon>
        <taxon>Erysipelotrichia</taxon>
        <taxon>Erysipelotrichales</taxon>
        <taxon>Coprobacillaceae</taxon>
        <taxon>Thomasclavelia</taxon>
    </lineage>
</organism>
<sequence>MEKKNILITGRKNAGKSTLVKRVINQYNNYAGFKTIPLKRHGLISTYQMYDFINKTSIPISKYVDNKIIGIPETFSTFGKECLKKALSSNYPLIIMDELGRFERTSYDFLYYVDKVLNSDKVVIAVIKAEKIDYLEKIKSRKDCYLYDLDTISFEKAYQEIISRLNIFFKLEGDRND</sequence>
<dbReference type="PANTHER" id="PTHR43146">
    <property type="entry name" value="CANCER-RELATED NUCLEOSIDE-TRIPHOSPHATASE"/>
    <property type="match status" value="1"/>
</dbReference>
<dbReference type="RefSeq" id="WP_303887648.1">
    <property type="nucleotide sequence ID" value="NZ_JAGZCC010000049.1"/>
</dbReference>
<dbReference type="InterPro" id="IPR027417">
    <property type="entry name" value="P-loop_NTPase"/>
</dbReference>
<dbReference type="SUPFAM" id="SSF52540">
    <property type="entry name" value="P-loop containing nucleoside triphosphate hydrolases"/>
    <property type="match status" value="1"/>
</dbReference>
<evidence type="ECO:0000313" key="5">
    <source>
        <dbReference type="Proteomes" id="UP000751224"/>
    </source>
</evidence>
<evidence type="ECO:0000256" key="1">
    <source>
        <dbReference type="ARBA" id="ARBA00022741"/>
    </source>
</evidence>
<dbReference type="EMBL" id="JAGZCC010000049">
    <property type="protein sequence ID" value="MBS5588738.1"/>
    <property type="molecule type" value="Genomic_DNA"/>
</dbReference>
<keyword evidence="3" id="KW-0067">ATP-binding</keyword>
<gene>
    <name evidence="4" type="ORF">KHX14_08020</name>
</gene>
<proteinExistence type="predicted"/>
<accession>A0A943EPD7</accession>
<keyword evidence="2" id="KW-0378">Hydrolase</keyword>
<dbReference type="Gene3D" id="3.40.50.300">
    <property type="entry name" value="P-loop containing nucleotide triphosphate hydrolases"/>
    <property type="match status" value="1"/>
</dbReference>
<evidence type="ECO:0000256" key="2">
    <source>
        <dbReference type="ARBA" id="ARBA00022801"/>
    </source>
</evidence>
<dbReference type="Proteomes" id="UP000751224">
    <property type="component" value="Unassembled WGS sequence"/>
</dbReference>
<dbReference type="Pfam" id="PF03266">
    <property type="entry name" value="NTPase_1"/>
    <property type="match status" value="1"/>
</dbReference>
<evidence type="ECO:0008006" key="6">
    <source>
        <dbReference type="Google" id="ProtNLM"/>
    </source>
</evidence>
<reference evidence="4" key="1">
    <citation type="submission" date="2021-02" db="EMBL/GenBank/DDBJ databases">
        <title>Infant gut strain persistence is associated with maternal origin, phylogeny, and functional potential including surface adhesion and iron acquisition.</title>
        <authorList>
            <person name="Lou Y.C."/>
        </authorList>
    </citation>
    <scope>NUCLEOTIDE SEQUENCE</scope>
    <source>
        <strain evidence="4">L3_108_000G1_dasL3_108_000G1_metabat.metabat.11</strain>
    </source>
</reference>
<comment type="caution">
    <text evidence="4">The sequence shown here is derived from an EMBL/GenBank/DDBJ whole genome shotgun (WGS) entry which is preliminary data.</text>
</comment>
<keyword evidence="1" id="KW-0547">Nucleotide-binding</keyword>